<dbReference type="PROSITE" id="PS50930">
    <property type="entry name" value="HTH_LYTTR"/>
    <property type="match status" value="1"/>
</dbReference>
<dbReference type="Gene3D" id="2.40.50.40">
    <property type="match status" value="1"/>
</dbReference>
<sequence>MGGQNGENVFFWCQAPKWTPCGGIGLESITVVSLLDVISELFSEEISIAVSNKSEYIYYRPSKRIDLKIRPGDPLKEGTIAHKAIISKQKVSEFIDRDVFGVSYQGKAVPFFHKDKLEGCVTAIFPALTGGKLVVTIKTQDGWIPVPFSQVIYLEAKYKKTYVKANNHTGIHKYSLQEFEFQLPKDYFIRCHRSFIVNVNHIKEIFPDTHSTFVLSMDNGDRVPVSQSYSSYFRRLLGF</sequence>
<protein>
    <submittedName>
        <fullName evidence="2">Putative methyl-accepting/DNA response regulator</fullName>
    </submittedName>
</protein>
<accession>A0A0U1NW20</accession>
<dbReference type="EMBL" id="CVRB01000002">
    <property type="protein sequence ID" value="CRK82219.1"/>
    <property type="molecule type" value="Genomic_DNA"/>
</dbReference>
<dbReference type="Proteomes" id="UP000199087">
    <property type="component" value="Unassembled WGS sequence"/>
</dbReference>
<dbReference type="STRING" id="1499688.BN000_02140"/>
<proteinExistence type="predicted"/>
<name>A0A0U1NW20_9BACI</name>
<dbReference type="Pfam" id="PF04397">
    <property type="entry name" value="LytTR"/>
    <property type="match status" value="1"/>
</dbReference>
<dbReference type="InterPro" id="IPR046947">
    <property type="entry name" value="LytR-like"/>
</dbReference>
<dbReference type="AlphaFoldDB" id="A0A0U1NW20"/>
<evidence type="ECO:0000313" key="3">
    <source>
        <dbReference type="Proteomes" id="UP000199087"/>
    </source>
</evidence>
<dbReference type="PANTHER" id="PTHR37299">
    <property type="entry name" value="TRANSCRIPTIONAL REGULATOR-RELATED"/>
    <property type="match status" value="1"/>
</dbReference>
<feature type="domain" description="HTH LytTR-type" evidence="1">
    <location>
        <begin position="135"/>
        <end position="239"/>
    </location>
</feature>
<dbReference type="GO" id="GO:0000156">
    <property type="term" value="F:phosphorelay response regulator activity"/>
    <property type="evidence" value="ECO:0007669"/>
    <property type="project" value="InterPro"/>
</dbReference>
<gene>
    <name evidence="2" type="ORF">BN000_02140</name>
</gene>
<evidence type="ECO:0000313" key="2">
    <source>
        <dbReference type="EMBL" id="CRK82219.1"/>
    </source>
</evidence>
<dbReference type="GO" id="GO:0003677">
    <property type="term" value="F:DNA binding"/>
    <property type="evidence" value="ECO:0007669"/>
    <property type="project" value="InterPro"/>
</dbReference>
<dbReference type="PANTHER" id="PTHR37299:SF4">
    <property type="entry name" value="TRANSCRIPTIONAL REGULATOR"/>
    <property type="match status" value="1"/>
</dbReference>
<keyword evidence="3" id="KW-1185">Reference proteome</keyword>
<dbReference type="SMART" id="SM00850">
    <property type="entry name" value="LytTR"/>
    <property type="match status" value="1"/>
</dbReference>
<evidence type="ECO:0000259" key="1">
    <source>
        <dbReference type="PROSITE" id="PS50930"/>
    </source>
</evidence>
<dbReference type="Gene3D" id="2.20.25.10">
    <property type="match status" value="1"/>
</dbReference>
<organism evidence="2 3">
    <name type="scientific">Neobacillus massiliamazoniensis</name>
    <dbReference type="NCBI Taxonomy" id="1499688"/>
    <lineage>
        <taxon>Bacteria</taxon>
        <taxon>Bacillati</taxon>
        <taxon>Bacillota</taxon>
        <taxon>Bacilli</taxon>
        <taxon>Bacillales</taxon>
        <taxon>Bacillaceae</taxon>
        <taxon>Neobacillus</taxon>
    </lineage>
</organism>
<dbReference type="InterPro" id="IPR007492">
    <property type="entry name" value="LytTR_DNA-bd_dom"/>
</dbReference>
<reference evidence="3" key="1">
    <citation type="submission" date="2015-05" db="EMBL/GenBank/DDBJ databases">
        <authorList>
            <person name="Urmite Genomes"/>
        </authorList>
    </citation>
    <scope>NUCLEOTIDE SEQUENCE [LARGE SCALE GENOMIC DNA]</scope>
    <source>
        <strain evidence="3">LF1</strain>
    </source>
</reference>